<feature type="coiled-coil region" evidence="1">
    <location>
        <begin position="126"/>
        <end position="153"/>
    </location>
</feature>
<dbReference type="NCBIfam" id="NF038048">
    <property type="entry name" value="DIP1984_fam"/>
    <property type="match status" value="1"/>
</dbReference>
<evidence type="ECO:0008006" key="4">
    <source>
        <dbReference type="Google" id="ProtNLM"/>
    </source>
</evidence>
<evidence type="ECO:0000256" key="1">
    <source>
        <dbReference type="SAM" id="Coils"/>
    </source>
</evidence>
<dbReference type="InterPro" id="IPR047741">
    <property type="entry name" value="DIP1984-like"/>
</dbReference>
<dbReference type="AlphaFoldDB" id="A0A345IJV8"/>
<dbReference type="CDD" id="cd12208">
    <property type="entry name" value="DIP1984-like"/>
    <property type="match status" value="1"/>
</dbReference>
<gene>
    <name evidence="2" type="ORF">DVJ83_01520</name>
</gene>
<dbReference type="EMBL" id="CP031158">
    <property type="protein sequence ID" value="AXG99980.1"/>
    <property type="molecule type" value="Genomic_DNA"/>
</dbReference>
<reference evidence="2 3" key="1">
    <citation type="submission" date="2018-07" db="EMBL/GenBank/DDBJ databases">
        <title>Complete Genome and Methylome Analysis of Deinococcus wulumuqiensis NEB 479.</title>
        <authorList>
            <person name="Fomenkov A."/>
            <person name="Luyten Y."/>
            <person name="Vincze T."/>
            <person name="Anton B.P."/>
            <person name="Clark T."/>
            <person name="Roberts R.J."/>
            <person name="Morgan R.D."/>
        </authorList>
    </citation>
    <scope>NUCLEOTIDE SEQUENCE [LARGE SCALE GENOMIC DNA]</scope>
    <source>
        <strain evidence="2 3">NEB 479</strain>
    </source>
</reference>
<feature type="coiled-coil region" evidence="1">
    <location>
        <begin position="2"/>
        <end position="36"/>
    </location>
</feature>
<dbReference type="Pfam" id="PF20935">
    <property type="entry name" value="DUF6847"/>
    <property type="match status" value="1"/>
</dbReference>
<dbReference type="KEGG" id="dwu:DVJ83_01520"/>
<evidence type="ECO:0000313" key="2">
    <source>
        <dbReference type="EMBL" id="AXG99980.1"/>
    </source>
</evidence>
<dbReference type="Gene3D" id="6.10.320.10">
    <property type="match status" value="1"/>
</dbReference>
<accession>A0A345IJV8</accession>
<sequence>MVHNERMKLAEALIERADLQRRAAQLEERLTQNMQVQEGEVPAEDPHELLNELLTVLDALERLLPRIHRANLTATLPGGQSLTDALTRRDLLDLRLRALRRAATAAAERQTRYSNSELRMVAVIPARELQKLADTLAKERRELEVQIQQANWLTELPA</sequence>
<dbReference type="Proteomes" id="UP000253744">
    <property type="component" value="Chromosome"/>
</dbReference>
<evidence type="ECO:0000313" key="3">
    <source>
        <dbReference type="Proteomes" id="UP000253744"/>
    </source>
</evidence>
<name>A0A345IJV8_9DEIO</name>
<keyword evidence="1" id="KW-0175">Coiled coil</keyword>
<proteinExistence type="predicted"/>
<protein>
    <recommendedName>
        <fullName evidence="4">DIP1984 family protein</fullName>
    </recommendedName>
</protein>
<organism evidence="2 3">
    <name type="scientific">Deinococcus wulumuqiensis</name>
    <dbReference type="NCBI Taxonomy" id="980427"/>
    <lineage>
        <taxon>Bacteria</taxon>
        <taxon>Thermotogati</taxon>
        <taxon>Deinococcota</taxon>
        <taxon>Deinococci</taxon>
        <taxon>Deinococcales</taxon>
        <taxon>Deinococcaceae</taxon>
        <taxon>Deinococcus</taxon>
    </lineage>
</organism>